<dbReference type="InterPro" id="IPR045863">
    <property type="entry name" value="CorA_TM1_TM2"/>
</dbReference>
<dbReference type="InterPro" id="IPR045861">
    <property type="entry name" value="CorA_cytoplasmic_dom"/>
</dbReference>
<dbReference type="PANTHER" id="PTHR46494:SF1">
    <property type="entry name" value="CORA FAMILY METAL ION TRANSPORTER (EUROFUNG)"/>
    <property type="match status" value="1"/>
</dbReference>
<evidence type="ECO:0000256" key="8">
    <source>
        <dbReference type="SAM" id="MobiDB-lite"/>
    </source>
</evidence>
<reference evidence="10 11" key="1">
    <citation type="submission" date="2014-04" db="EMBL/GenBank/DDBJ databases">
        <authorList>
            <consortium name="DOE Joint Genome Institute"/>
            <person name="Kuo A."/>
            <person name="Tarkka M."/>
            <person name="Buscot F."/>
            <person name="Kohler A."/>
            <person name="Nagy L.G."/>
            <person name="Floudas D."/>
            <person name="Copeland A."/>
            <person name="Barry K.W."/>
            <person name="Cichocki N."/>
            <person name="Veneault-Fourrey C."/>
            <person name="LaButti K."/>
            <person name="Lindquist E.A."/>
            <person name="Lipzen A."/>
            <person name="Lundell T."/>
            <person name="Morin E."/>
            <person name="Murat C."/>
            <person name="Sun H."/>
            <person name="Tunlid A."/>
            <person name="Henrissat B."/>
            <person name="Grigoriev I.V."/>
            <person name="Hibbett D.S."/>
            <person name="Martin F."/>
            <person name="Nordberg H.P."/>
            <person name="Cantor M.N."/>
            <person name="Hua S.X."/>
        </authorList>
    </citation>
    <scope>NUCLEOTIDE SEQUENCE [LARGE SCALE GENOMIC DNA]</scope>
    <source>
        <strain evidence="10 11">F 1598</strain>
    </source>
</reference>
<feature type="transmembrane region" description="Helical" evidence="9">
    <location>
        <begin position="556"/>
        <end position="578"/>
    </location>
</feature>
<feature type="compositionally biased region" description="Basic and acidic residues" evidence="8">
    <location>
        <begin position="238"/>
        <end position="249"/>
    </location>
</feature>
<dbReference type="Gene3D" id="3.30.460.20">
    <property type="entry name" value="CorA soluble domain-like"/>
    <property type="match status" value="1"/>
</dbReference>
<evidence type="ECO:0008006" key="12">
    <source>
        <dbReference type="Google" id="ProtNLM"/>
    </source>
</evidence>
<evidence type="ECO:0000256" key="4">
    <source>
        <dbReference type="ARBA" id="ARBA00022475"/>
    </source>
</evidence>
<evidence type="ECO:0000256" key="2">
    <source>
        <dbReference type="ARBA" id="ARBA00009765"/>
    </source>
</evidence>
<sequence>MPRENSFSDDGRSLTPDLELPETAPTHSSQQPVEKFPVLSTTPRRSTTRSPARLTPAGHQTPKDRFRAAVRKVIQLHRTFSVTADQANIGAEPGINPRNKSTYLSYGHIRQKCEIEVIDYSGVRSITRKMSNNDFVNMMNTGLHERQPWSKVRWINIGGISWDVMSALGIKYDIHPLALEGVLTNRGHARSKADYYAQHLYLRVLCHTVMSDDEIADNYGAHIIDHPRATSPVPMTPEDDKVRKEKDSDGEVTVYDASAPQSKFSTRNRKLDNGGELAGDTENTAQSFISKTFGRRSTAPPIRAQWEEGNAVGALKQGNRVNVKIAPMHIFLRPDGTVITIHPTPNLLFTAPITDRLNRPNTGLRVTADPSLLVQSLLDLIVDSALQVVDEYQGKLLTLEQDILLKPKMSTVRHLHVMSGDLILHKRTLGPIKTLVYGLRRYDLDRCAALVDISKTDPATGAPIKIEGYMSRKAITYLADVMDHMEHVLASLDMFEAVAENLINFTFNTVSSDMNEVMRRLTMATIIFLPLTLLTGYFGMNFQHMWSTKDNNHSDIIYWEIAIPLMIIVIPCFLYRDVIRMVHYLKKRTFLAMLDMVRSYGLCPFSC</sequence>
<comment type="similarity">
    <text evidence="2">Belongs to the CorA metal ion transporter (MIT) (TC 1.A.35) family.</text>
</comment>
<dbReference type="GO" id="GO:0000287">
    <property type="term" value="F:magnesium ion binding"/>
    <property type="evidence" value="ECO:0007669"/>
    <property type="project" value="TreeGrafter"/>
</dbReference>
<evidence type="ECO:0000256" key="6">
    <source>
        <dbReference type="ARBA" id="ARBA00022989"/>
    </source>
</evidence>
<feature type="transmembrane region" description="Helical" evidence="9">
    <location>
        <begin position="521"/>
        <end position="540"/>
    </location>
</feature>
<keyword evidence="4" id="KW-1003">Cell membrane</keyword>
<dbReference type="PANTHER" id="PTHR46494">
    <property type="entry name" value="CORA FAMILY METAL ION TRANSPORTER (EUROFUNG)"/>
    <property type="match status" value="1"/>
</dbReference>
<evidence type="ECO:0000256" key="7">
    <source>
        <dbReference type="ARBA" id="ARBA00023136"/>
    </source>
</evidence>
<evidence type="ECO:0000313" key="11">
    <source>
        <dbReference type="Proteomes" id="UP000054166"/>
    </source>
</evidence>
<dbReference type="Gene3D" id="1.20.58.340">
    <property type="entry name" value="Magnesium transport protein CorA, transmembrane region"/>
    <property type="match status" value="2"/>
</dbReference>
<accession>A0A0C3B7S6</accession>
<reference evidence="11" key="2">
    <citation type="submission" date="2015-01" db="EMBL/GenBank/DDBJ databases">
        <title>Evolutionary Origins and Diversification of the Mycorrhizal Mutualists.</title>
        <authorList>
            <consortium name="DOE Joint Genome Institute"/>
            <consortium name="Mycorrhizal Genomics Consortium"/>
            <person name="Kohler A."/>
            <person name="Kuo A."/>
            <person name="Nagy L.G."/>
            <person name="Floudas D."/>
            <person name="Copeland A."/>
            <person name="Barry K.W."/>
            <person name="Cichocki N."/>
            <person name="Veneault-Fourrey C."/>
            <person name="LaButti K."/>
            <person name="Lindquist E.A."/>
            <person name="Lipzen A."/>
            <person name="Lundell T."/>
            <person name="Morin E."/>
            <person name="Murat C."/>
            <person name="Riley R."/>
            <person name="Ohm R."/>
            <person name="Sun H."/>
            <person name="Tunlid A."/>
            <person name="Henrissat B."/>
            <person name="Grigoriev I.V."/>
            <person name="Hibbett D.S."/>
            <person name="Martin F."/>
        </authorList>
    </citation>
    <scope>NUCLEOTIDE SEQUENCE [LARGE SCALE GENOMIC DNA]</scope>
    <source>
        <strain evidence="11">F 1598</strain>
    </source>
</reference>
<evidence type="ECO:0000256" key="3">
    <source>
        <dbReference type="ARBA" id="ARBA00022448"/>
    </source>
</evidence>
<dbReference type="AlphaFoldDB" id="A0A0C3B7S6"/>
<dbReference type="SUPFAM" id="SSF143865">
    <property type="entry name" value="CorA soluble domain-like"/>
    <property type="match status" value="1"/>
</dbReference>
<dbReference type="OrthoDB" id="165352at2759"/>
<dbReference type="GO" id="GO:0050897">
    <property type="term" value="F:cobalt ion binding"/>
    <property type="evidence" value="ECO:0007669"/>
    <property type="project" value="TreeGrafter"/>
</dbReference>
<dbReference type="STRING" id="765440.A0A0C3B7S6"/>
<feature type="region of interest" description="Disordered" evidence="8">
    <location>
        <begin position="227"/>
        <end position="253"/>
    </location>
</feature>
<dbReference type="SUPFAM" id="SSF144083">
    <property type="entry name" value="Magnesium transport protein CorA, transmembrane region"/>
    <property type="match status" value="1"/>
</dbReference>
<dbReference type="GO" id="GO:0015095">
    <property type="term" value="F:magnesium ion transmembrane transporter activity"/>
    <property type="evidence" value="ECO:0007669"/>
    <property type="project" value="TreeGrafter"/>
</dbReference>
<organism evidence="10 11">
    <name type="scientific">Piloderma croceum (strain F 1598)</name>
    <dbReference type="NCBI Taxonomy" id="765440"/>
    <lineage>
        <taxon>Eukaryota</taxon>
        <taxon>Fungi</taxon>
        <taxon>Dikarya</taxon>
        <taxon>Basidiomycota</taxon>
        <taxon>Agaricomycotina</taxon>
        <taxon>Agaricomycetes</taxon>
        <taxon>Agaricomycetidae</taxon>
        <taxon>Atheliales</taxon>
        <taxon>Atheliaceae</taxon>
        <taxon>Piloderma</taxon>
    </lineage>
</organism>
<name>A0A0C3B7S6_PILCF</name>
<feature type="region of interest" description="Disordered" evidence="8">
    <location>
        <begin position="1"/>
        <end position="63"/>
    </location>
</feature>
<keyword evidence="6 9" id="KW-1133">Transmembrane helix</keyword>
<evidence type="ECO:0000256" key="5">
    <source>
        <dbReference type="ARBA" id="ARBA00022692"/>
    </source>
</evidence>
<comment type="subcellular location">
    <subcellularLocation>
        <location evidence="1">Cell membrane</location>
        <topology evidence="1">Multi-pass membrane protein</topology>
    </subcellularLocation>
</comment>
<dbReference type="GO" id="GO:0005886">
    <property type="term" value="C:plasma membrane"/>
    <property type="evidence" value="ECO:0007669"/>
    <property type="project" value="UniProtKB-SubCell"/>
</dbReference>
<keyword evidence="7 9" id="KW-0472">Membrane</keyword>
<evidence type="ECO:0000313" key="10">
    <source>
        <dbReference type="EMBL" id="KIM82353.1"/>
    </source>
</evidence>
<keyword evidence="3" id="KW-0813">Transport</keyword>
<dbReference type="InterPro" id="IPR002523">
    <property type="entry name" value="MgTranspt_CorA/ZnTranspt_ZntB"/>
</dbReference>
<protein>
    <recommendedName>
        <fullName evidence="12">Magnesium transporter</fullName>
    </recommendedName>
</protein>
<dbReference type="EMBL" id="KN832995">
    <property type="protein sequence ID" value="KIM82353.1"/>
    <property type="molecule type" value="Genomic_DNA"/>
</dbReference>
<keyword evidence="11" id="KW-1185">Reference proteome</keyword>
<dbReference type="InParanoid" id="A0A0C3B7S6"/>
<gene>
    <name evidence="10" type="ORF">PILCRDRAFT_71083</name>
</gene>
<evidence type="ECO:0000256" key="9">
    <source>
        <dbReference type="SAM" id="Phobius"/>
    </source>
</evidence>
<evidence type="ECO:0000256" key="1">
    <source>
        <dbReference type="ARBA" id="ARBA00004651"/>
    </source>
</evidence>
<proteinExistence type="inferred from homology"/>
<keyword evidence="5 9" id="KW-0812">Transmembrane</keyword>
<dbReference type="HOGENOM" id="CLU_015119_1_0_1"/>
<dbReference type="Proteomes" id="UP000054166">
    <property type="component" value="Unassembled WGS sequence"/>
</dbReference>
<dbReference type="Pfam" id="PF01544">
    <property type="entry name" value="CorA"/>
    <property type="match status" value="1"/>
</dbReference>
<feature type="compositionally biased region" description="Low complexity" evidence="8">
    <location>
        <begin position="39"/>
        <end position="56"/>
    </location>
</feature>
<dbReference type="GO" id="GO:0015087">
    <property type="term" value="F:cobalt ion transmembrane transporter activity"/>
    <property type="evidence" value="ECO:0007669"/>
    <property type="project" value="TreeGrafter"/>
</dbReference>